<dbReference type="InterPro" id="IPR026891">
    <property type="entry name" value="Fn3-like"/>
</dbReference>
<dbReference type="InterPro" id="IPR001764">
    <property type="entry name" value="Glyco_hydro_3_N"/>
</dbReference>
<reference evidence="12 13" key="1">
    <citation type="submission" date="2016-10" db="EMBL/GenBank/DDBJ databases">
        <title>Draft genome sequence of Coniochaeta ligniaria NRRL30616, a lignocellulolytic fungus for bioabatement of inhibitors in plant biomass hydrolysates.</title>
        <authorList>
            <consortium name="DOE Joint Genome Institute"/>
            <person name="Jimenez D.J."/>
            <person name="Hector R.E."/>
            <person name="Riley R."/>
            <person name="Sun H."/>
            <person name="Grigoriev I.V."/>
            <person name="Van Elsas J.D."/>
            <person name="Nichols N.N."/>
        </authorList>
    </citation>
    <scope>NUCLEOTIDE SEQUENCE [LARGE SCALE GENOMIC DNA]</scope>
    <source>
        <strain evidence="12 13">NRRL 30616</strain>
    </source>
</reference>
<dbReference type="FunFam" id="3.20.20.300:FF:000007">
    <property type="entry name" value="Lysosomal beta glucosidase"/>
    <property type="match status" value="1"/>
</dbReference>
<dbReference type="SMART" id="SM01217">
    <property type="entry name" value="Fn3_like"/>
    <property type="match status" value="1"/>
</dbReference>
<keyword evidence="6" id="KW-0325">Glycoprotein</keyword>
<evidence type="ECO:0000256" key="6">
    <source>
        <dbReference type="ARBA" id="ARBA00023180"/>
    </source>
</evidence>
<dbReference type="GO" id="GO:0008422">
    <property type="term" value="F:beta-glucosidase activity"/>
    <property type="evidence" value="ECO:0007669"/>
    <property type="project" value="UniProtKB-EC"/>
</dbReference>
<feature type="domain" description="Fibronectin type III-like" evidence="11">
    <location>
        <begin position="702"/>
        <end position="771"/>
    </location>
</feature>
<dbReference type="EC" id="3.2.1.21" evidence="3"/>
<dbReference type="Gene3D" id="3.20.20.300">
    <property type="entry name" value="Glycoside hydrolase, family 3, N-terminal domain"/>
    <property type="match status" value="1"/>
</dbReference>
<keyword evidence="9" id="KW-0624">Polysaccharide degradation</keyword>
<evidence type="ECO:0000313" key="13">
    <source>
        <dbReference type="Proteomes" id="UP000182658"/>
    </source>
</evidence>
<dbReference type="InterPro" id="IPR002772">
    <property type="entry name" value="Glyco_hydro_3_C"/>
</dbReference>
<evidence type="ECO:0000313" key="12">
    <source>
        <dbReference type="EMBL" id="OIW24369.1"/>
    </source>
</evidence>
<dbReference type="Pfam" id="PF00933">
    <property type="entry name" value="Glyco_hydro_3"/>
    <property type="match status" value="1"/>
</dbReference>
<dbReference type="Pfam" id="PF14310">
    <property type="entry name" value="Fn3-like"/>
    <property type="match status" value="1"/>
</dbReference>
<dbReference type="PANTHER" id="PTHR30620:SF117">
    <property type="entry name" value="BETA-1,4-XYLOSIDASE (EUROFUNG)"/>
    <property type="match status" value="1"/>
</dbReference>
<dbReference type="Gene3D" id="3.40.50.1700">
    <property type="entry name" value="Glycoside hydrolase family 3 C-terminal domain"/>
    <property type="match status" value="1"/>
</dbReference>
<dbReference type="SUPFAM" id="SSF51445">
    <property type="entry name" value="(Trans)glycosidases"/>
    <property type="match status" value="1"/>
</dbReference>
<dbReference type="InterPro" id="IPR013783">
    <property type="entry name" value="Ig-like_fold"/>
</dbReference>
<dbReference type="STRING" id="1408157.A0A1J7ITE4"/>
<keyword evidence="8" id="KW-0326">Glycosidase</keyword>
<dbReference type="InterPro" id="IPR036881">
    <property type="entry name" value="Glyco_hydro_3_C_sf"/>
</dbReference>
<dbReference type="InterPro" id="IPR051915">
    <property type="entry name" value="Cellulose_Degrad_GH3"/>
</dbReference>
<accession>A0A1J7ITE4</accession>
<name>A0A1J7ITE4_9PEZI</name>
<dbReference type="EMBL" id="KV875103">
    <property type="protein sequence ID" value="OIW24369.1"/>
    <property type="molecule type" value="Genomic_DNA"/>
</dbReference>
<evidence type="ECO:0000256" key="9">
    <source>
        <dbReference type="ARBA" id="ARBA00023326"/>
    </source>
</evidence>
<keyword evidence="4 10" id="KW-0732">Signal</keyword>
<evidence type="ECO:0000256" key="8">
    <source>
        <dbReference type="ARBA" id="ARBA00023295"/>
    </source>
</evidence>
<dbReference type="PRINTS" id="PR00133">
    <property type="entry name" value="GLHYDRLASE3"/>
</dbReference>
<organism evidence="12 13">
    <name type="scientific">Coniochaeta ligniaria NRRL 30616</name>
    <dbReference type="NCBI Taxonomy" id="1408157"/>
    <lineage>
        <taxon>Eukaryota</taxon>
        <taxon>Fungi</taxon>
        <taxon>Dikarya</taxon>
        <taxon>Ascomycota</taxon>
        <taxon>Pezizomycotina</taxon>
        <taxon>Sordariomycetes</taxon>
        <taxon>Sordariomycetidae</taxon>
        <taxon>Coniochaetales</taxon>
        <taxon>Coniochaetaceae</taxon>
        <taxon>Coniochaeta</taxon>
    </lineage>
</organism>
<dbReference type="Pfam" id="PF01915">
    <property type="entry name" value="Glyco_hydro_3_C"/>
    <property type="match status" value="1"/>
</dbReference>
<dbReference type="InterPro" id="IPR036962">
    <property type="entry name" value="Glyco_hydro_3_N_sf"/>
</dbReference>
<comment type="catalytic activity">
    <reaction evidence="1">
        <text>Hydrolysis of terminal, non-reducing beta-D-glucosyl residues with release of beta-D-glucose.</text>
        <dbReference type="EC" id="3.2.1.21"/>
    </reaction>
</comment>
<evidence type="ECO:0000256" key="2">
    <source>
        <dbReference type="ARBA" id="ARBA00005336"/>
    </source>
</evidence>
<dbReference type="PANTHER" id="PTHR30620">
    <property type="entry name" value="PERIPLASMIC BETA-GLUCOSIDASE-RELATED"/>
    <property type="match status" value="1"/>
</dbReference>
<dbReference type="InterPro" id="IPR017853">
    <property type="entry name" value="GH"/>
</dbReference>
<dbReference type="AlphaFoldDB" id="A0A1J7ITE4"/>
<feature type="chain" id="PRO_5012792054" description="beta-glucosidase" evidence="10">
    <location>
        <begin position="16"/>
        <end position="783"/>
    </location>
</feature>
<dbReference type="InParanoid" id="A0A1J7ITE4"/>
<comment type="similarity">
    <text evidence="2">Belongs to the glycosyl hydrolase 3 family.</text>
</comment>
<proteinExistence type="inferred from homology"/>
<feature type="signal peptide" evidence="10">
    <location>
        <begin position="1"/>
        <end position="15"/>
    </location>
</feature>
<evidence type="ECO:0000259" key="11">
    <source>
        <dbReference type="SMART" id="SM01217"/>
    </source>
</evidence>
<gene>
    <name evidence="12" type="ORF">CONLIGDRAFT_648536</name>
</gene>
<keyword evidence="13" id="KW-1185">Reference proteome</keyword>
<keyword evidence="5 12" id="KW-0378">Hydrolase</keyword>
<evidence type="ECO:0000256" key="10">
    <source>
        <dbReference type="SAM" id="SignalP"/>
    </source>
</evidence>
<evidence type="ECO:0000256" key="5">
    <source>
        <dbReference type="ARBA" id="ARBA00022801"/>
    </source>
</evidence>
<dbReference type="OrthoDB" id="2123594at2759"/>
<evidence type="ECO:0000256" key="4">
    <source>
        <dbReference type="ARBA" id="ARBA00022729"/>
    </source>
</evidence>
<keyword evidence="7" id="KW-0119">Carbohydrate metabolism</keyword>
<evidence type="ECO:0000256" key="7">
    <source>
        <dbReference type="ARBA" id="ARBA00023277"/>
    </source>
</evidence>
<dbReference type="GO" id="GO:0009251">
    <property type="term" value="P:glucan catabolic process"/>
    <property type="evidence" value="ECO:0007669"/>
    <property type="project" value="TreeGrafter"/>
</dbReference>
<dbReference type="Gene3D" id="2.60.40.10">
    <property type="entry name" value="Immunoglobulins"/>
    <property type="match status" value="1"/>
</dbReference>
<protein>
    <recommendedName>
        <fullName evidence="3">beta-glucosidase</fullName>
        <ecNumber evidence="3">3.2.1.21</ecNumber>
    </recommendedName>
</protein>
<dbReference type="FunFam" id="2.60.40.10:FF:000495">
    <property type="entry name" value="Periplasmic beta-glucosidase"/>
    <property type="match status" value="1"/>
</dbReference>
<dbReference type="Proteomes" id="UP000182658">
    <property type="component" value="Unassembled WGS sequence"/>
</dbReference>
<dbReference type="FunFam" id="3.40.50.1700:FF:000009">
    <property type="entry name" value="Periplasmic beta-glucosidase"/>
    <property type="match status" value="1"/>
</dbReference>
<sequence length="783" mass="84877">MRSLTLLALSGLAVAVSTPLYKNSKASVDDRVADLLKRMTIEDKASQLLQGDFSNWINTTDGTFNKTGLEWNMKYRASQFYVGYPTNWTTISHGIKIAQDYLVNNTTLGIPALVQSEGIHGFLIPNATIFNSPIGYACSWNPSLVEKMAKVIAREALALGVNQLFAPLGDLARVENAFRETPDCISCTELRYGRVEESFSEDPYLTGEMAYSYVKGLQSRQVAATVKHFAGVATPEQGINTGPVHGGQRELLTTYMPSYKRAIIDAGAYSVMSAYHCYDGVPAVANAYMLTDILRDSWGYKYFVTSDAGGTDRLCSAFNLCRAAPIDSEAVVSMALTAGTDSEMGGGSYNYQKIPDMVKAGKLNQSVVDTAVSRLLRAKFALGLFEKPYQGVADDKAKDYINTPDAIKLARDLDAESIVLLENHNNVLPLKKSAKVAVIGPMGHGYMNYGDYVPYLSQYRGVTPYDGIKAASNSTVTFTQGCERWSNSESGFPAAVAAAEAADVAVVVVGTWSRDQNELWQNLNATTGEHIDTSTLNLVGAMPRLVSAVINTGKPTVVVFSSGKPVTEAWISQNATALVQQFYPSEQGGNALADVLYGAVNPSGKLSVGFPTDVGTLPVYYDYLNSGRSWPNPGRAYSNGTLVFGTNYVLDTPIPLYEFGYGKSYSTFHYKNLKLSKGRASAEDKLTVTVDVTNNSTRDGSEVIQLYVRDDIASVVVPNIQLKGFSKVLIKAGETATVKIPLDVADLGLWDIRLNYVVEPGNFTVFAGSSSKDLRLNSTLTVQ</sequence>
<dbReference type="SUPFAM" id="SSF52279">
    <property type="entry name" value="Beta-D-glucan exohydrolase, C-terminal domain"/>
    <property type="match status" value="1"/>
</dbReference>
<evidence type="ECO:0000256" key="1">
    <source>
        <dbReference type="ARBA" id="ARBA00000448"/>
    </source>
</evidence>
<evidence type="ECO:0000256" key="3">
    <source>
        <dbReference type="ARBA" id="ARBA00012744"/>
    </source>
</evidence>